<dbReference type="GO" id="GO:0008483">
    <property type="term" value="F:transaminase activity"/>
    <property type="evidence" value="ECO:0007669"/>
    <property type="project" value="UniProtKB-KW"/>
</dbReference>
<dbReference type="AlphaFoldDB" id="A0ABD6FJ69"/>
<organism evidence="8 9">
    <name type="scientific">Thermocrispum agreste</name>
    <dbReference type="NCBI Taxonomy" id="37925"/>
    <lineage>
        <taxon>Bacteria</taxon>
        <taxon>Bacillati</taxon>
        <taxon>Actinomycetota</taxon>
        <taxon>Actinomycetes</taxon>
        <taxon>Pseudonocardiales</taxon>
        <taxon>Pseudonocardiaceae</taxon>
        <taxon>Thermocrispum</taxon>
    </lineage>
</organism>
<name>A0ABD6FJ69_9PSEU</name>
<proteinExistence type="inferred from homology"/>
<evidence type="ECO:0000256" key="1">
    <source>
        <dbReference type="ARBA" id="ARBA00001933"/>
    </source>
</evidence>
<dbReference type="InterPro" id="IPR015421">
    <property type="entry name" value="PyrdxlP-dep_Trfase_major"/>
</dbReference>
<evidence type="ECO:0000259" key="7">
    <source>
        <dbReference type="Pfam" id="PF00155"/>
    </source>
</evidence>
<dbReference type="CDD" id="cd00609">
    <property type="entry name" value="AAT_like"/>
    <property type="match status" value="1"/>
</dbReference>
<dbReference type="PANTHER" id="PTHR46383">
    <property type="entry name" value="ASPARTATE AMINOTRANSFERASE"/>
    <property type="match status" value="1"/>
</dbReference>
<dbReference type="InterPro" id="IPR015424">
    <property type="entry name" value="PyrdxlP-dep_Trfase"/>
</dbReference>
<dbReference type="InterPro" id="IPR004839">
    <property type="entry name" value="Aminotransferase_I/II_large"/>
</dbReference>
<dbReference type="Gene3D" id="3.40.640.10">
    <property type="entry name" value="Type I PLP-dependent aspartate aminotransferase-like (Major domain)"/>
    <property type="match status" value="1"/>
</dbReference>
<dbReference type="Pfam" id="PF00155">
    <property type="entry name" value="Aminotran_1_2"/>
    <property type="match status" value="1"/>
</dbReference>
<protein>
    <recommendedName>
        <fullName evidence="6">Aminotransferase</fullName>
        <ecNumber evidence="6">2.6.1.-</ecNumber>
    </recommendedName>
</protein>
<evidence type="ECO:0000256" key="5">
    <source>
        <dbReference type="ARBA" id="ARBA00022898"/>
    </source>
</evidence>
<accession>A0ABD6FJ69</accession>
<comment type="caution">
    <text evidence="8">The sequence shown here is derived from an EMBL/GenBank/DDBJ whole genome shotgun (WGS) entry which is preliminary data.</text>
</comment>
<dbReference type="InterPro" id="IPR004838">
    <property type="entry name" value="NHTrfase_class1_PyrdxlP-BS"/>
</dbReference>
<dbReference type="InterPro" id="IPR050596">
    <property type="entry name" value="AspAT/PAT-like"/>
</dbReference>
<sequence length="413" mass="43011">MVAHSATLAINERLAARRAAGERVVHLGFGEAGLPVPGFIAEQLRGAAGRNGYGPVAGSPGVRRAAAGYFTRRGITTQPEQIVTAPGSKALLYALIAALPGDVILPRPSWVSYAAQAALAGKRVHWADIPEEAGGVPDPGALTAAVHAARRAGQRPGVLVLTVPDNPTGTVATAEHVKQVCAIAEEHGLAVISDEIYRDLAADPASVRSPAEFLPQQCFVTGGLSKSLALGGWRIGFARFPHSDLGERTLDAVIGIASEVWSSLAAPMQDVAAYVLDEPSEVREHVAAGRKLHAAVAQAVYREFVAAGAACRQPTAAFYLYPDLSPLAGLGRHGLAGADAVAGFLLDKHGVGVLSGAAFGDHPDAPRFRVATSLLYGESEEQRWQALSSDAPAELPWVAAALTQLRTALADLR</sequence>
<comment type="cofactor">
    <cofactor evidence="1 6">
        <name>pyridoxal 5'-phosphate</name>
        <dbReference type="ChEBI" id="CHEBI:597326"/>
    </cofactor>
</comment>
<evidence type="ECO:0000313" key="8">
    <source>
        <dbReference type="EMBL" id="MFO7193159.1"/>
    </source>
</evidence>
<keyword evidence="4 6" id="KW-0808">Transferase</keyword>
<dbReference type="EC" id="2.6.1.-" evidence="6"/>
<evidence type="ECO:0000313" key="9">
    <source>
        <dbReference type="Proteomes" id="UP000249324"/>
    </source>
</evidence>
<evidence type="ECO:0000256" key="6">
    <source>
        <dbReference type="RuleBase" id="RU000481"/>
    </source>
</evidence>
<dbReference type="Proteomes" id="UP000249324">
    <property type="component" value="Unassembled WGS sequence"/>
</dbReference>
<dbReference type="PROSITE" id="PS00105">
    <property type="entry name" value="AA_TRANSFER_CLASS_1"/>
    <property type="match status" value="1"/>
</dbReference>
<evidence type="ECO:0000256" key="4">
    <source>
        <dbReference type="ARBA" id="ARBA00022679"/>
    </source>
</evidence>
<reference evidence="8 9" key="1">
    <citation type="journal article" date="2021" name="BMC Genomics">
        <title>Genome-resolved metagenome and metatranscriptome analyses of thermophilic composting reveal key bacterial players and their metabolic interactions.</title>
        <authorList>
            <person name="Braga L.P.P."/>
            <person name="Pereira R.V."/>
            <person name="Martins L.F."/>
            <person name="Moura L.M.S."/>
            <person name="Sanchez F.B."/>
            <person name="Patane J.S.L."/>
            <person name="da Silva A.M."/>
            <person name="Setubal J.C."/>
        </authorList>
    </citation>
    <scope>NUCLEOTIDE SEQUENCE [LARGE SCALE GENOMIC DNA]</scope>
    <source>
        <strain evidence="8">ZC4RG45</strain>
    </source>
</reference>
<keyword evidence="5" id="KW-0663">Pyridoxal phosphate</keyword>
<feature type="domain" description="Aminotransferase class I/classII large" evidence="7">
    <location>
        <begin position="47"/>
        <end position="371"/>
    </location>
</feature>
<dbReference type="EMBL" id="QGUI02000172">
    <property type="protein sequence ID" value="MFO7193159.1"/>
    <property type="molecule type" value="Genomic_DNA"/>
</dbReference>
<dbReference type="PANTHER" id="PTHR46383:SF1">
    <property type="entry name" value="ASPARTATE AMINOTRANSFERASE"/>
    <property type="match status" value="1"/>
</dbReference>
<dbReference type="Gene3D" id="3.90.1150.10">
    <property type="entry name" value="Aspartate Aminotransferase, domain 1"/>
    <property type="match status" value="1"/>
</dbReference>
<dbReference type="SUPFAM" id="SSF53383">
    <property type="entry name" value="PLP-dependent transferases"/>
    <property type="match status" value="1"/>
</dbReference>
<keyword evidence="3 6" id="KW-0032">Aminotransferase</keyword>
<evidence type="ECO:0000256" key="3">
    <source>
        <dbReference type="ARBA" id="ARBA00022576"/>
    </source>
</evidence>
<evidence type="ECO:0000256" key="2">
    <source>
        <dbReference type="ARBA" id="ARBA00007441"/>
    </source>
</evidence>
<dbReference type="InterPro" id="IPR015422">
    <property type="entry name" value="PyrdxlP-dep_Trfase_small"/>
</dbReference>
<comment type="similarity">
    <text evidence="2 6">Belongs to the class-I pyridoxal-phosphate-dependent aminotransferase family.</text>
</comment>
<gene>
    <name evidence="8" type="ORF">DIU77_013035</name>
</gene>